<evidence type="ECO:0000313" key="2">
    <source>
        <dbReference type="Proteomes" id="UP000479710"/>
    </source>
</evidence>
<sequence length="86" mass="9480">MEGGMMPDLCRPIPVGRLMGDMLHKGHRQLGLCHALYRGLQPVVAHVHWSLLVTMDKTTEEATPRTLVTQLVASLSIVFMGQSASR</sequence>
<gene>
    <name evidence="1" type="ORF">E2562_013868</name>
</gene>
<evidence type="ECO:0000313" key="1">
    <source>
        <dbReference type="EMBL" id="KAF0895553.1"/>
    </source>
</evidence>
<dbReference type="EMBL" id="SPHZ02000010">
    <property type="protein sequence ID" value="KAF0895553.1"/>
    <property type="molecule type" value="Genomic_DNA"/>
</dbReference>
<organism evidence="1 2">
    <name type="scientific">Oryza meyeriana var. granulata</name>
    <dbReference type="NCBI Taxonomy" id="110450"/>
    <lineage>
        <taxon>Eukaryota</taxon>
        <taxon>Viridiplantae</taxon>
        <taxon>Streptophyta</taxon>
        <taxon>Embryophyta</taxon>
        <taxon>Tracheophyta</taxon>
        <taxon>Spermatophyta</taxon>
        <taxon>Magnoliopsida</taxon>
        <taxon>Liliopsida</taxon>
        <taxon>Poales</taxon>
        <taxon>Poaceae</taxon>
        <taxon>BOP clade</taxon>
        <taxon>Oryzoideae</taxon>
        <taxon>Oryzeae</taxon>
        <taxon>Oryzinae</taxon>
        <taxon>Oryza</taxon>
        <taxon>Oryza meyeriana</taxon>
    </lineage>
</organism>
<name>A0A6G1C7J1_9ORYZ</name>
<proteinExistence type="predicted"/>
<protein>
    <submittedName>
        <fullName evidence="1">Uncharacterized protein</fullName>
    </submittedName>
</protein>
<dbReference type="AlphaFoldDB" id="A0A6G1C7J1"/>
<comment type="caution">
    <text evidence="1">The sequence shown here is derived from an EMBL/GenBank/DDBJ whole genome shotgun (WGS) entry which is preliminary data.</text>
</comment>
<keyword evidence="2" id="KW-1185">Reference proteome</keyword>
<accession>A0A6G1C7J1</accession>
<reference evidence="1 2" key="1">
    <citation type="submission" date="2019-11" db="EMBL/GenBank/DDBJ databases">
        <title>Whole genome sequence of Oryza granulata.</title>
        <authorList>
            <person name="Li W."/>
        </authorList>
    </citation>
    <scope>NUCLEOTIDE SEQUENCE [LARGE SCALE GENOMIC DNA]</scope>
    <source>
        <strain evidence="2">cv. Menghai</strain>
        <tissue evidence="1">Leaf</tissue>
    </source>
</reference>
<dbReference type="Proteomes" id="UP000479710">
    <property type="component" value="Unassembled WGS sequence"/>
</dbReference>